<evidence type="ECO:0000313" key="3">
    <source>
        <dbReference type="Proteomes" id="UP000694728"/>
    </source>
</evidence>
<dbReference type="Proteomes" id="UP000694728">
    <property type="component" value="Unplaced"/>
</dbReference>
<organism evidence="2 3">
    <name type="scientific">Sus scrofa</name>
    <name type="common">Pig</name>
    <dbReference type="NCBI Taxonomy" id="9823"/>
    <lineage>
        <taxon>Eukaryota</taxon>
        <taxon>Metazoa</taxon>
        <taxon>Chordata</taxon>
        <taxon>Craniata</taxon>
        <taxon>Vertebrata</taxon>
        <taxon>Euteleostomi</taxon>
        <taxon>Mammalia</taxon>
        <taxon>Eutheria</taxon>
        <taxon>Laurasiatheria</taxon>
        <taxon>Artiodactyla</taxon>
        <taxon>Suina</taxon>
        <taxon>Suidae</taxon>
        <taxon>Sus</taxon>
    </lineage>
</organism>
<accession>A0A8D1KZS9</accession>
<proteinExistence type="predicted"/>
<protein>
    <submittedName>
        <fullName evidence="2">Uncharacterized protein</fullName>
    </submittedName>
</protein>
<name>A0A8D1KZS9_PIG</name>
<evidence type="ECO:0000256" key="1">
    <source>
        <dbReference type="SAM" id="MobiDB-lite"/>
    </source>
</evidence>
<dbReference type="AlphaFoldDB" id="A0A8D1KZS9"/>
<evidence type="ECO:0000313" key="2">
    <source>
        <dbReference type="Ensembl" id="ENSSSCP00045023816.1"/>
    </source>
</evidence>
<dbReference type="Ensembl" id="ENSSSCT00045034344.1">
    <property type="protein sequence ID" value="ENSSSCP00045023816.1"/>
    <property type="gene ID" value="ENSSSCG00045020145.1"/>
</dbReference>
<feature type="region of interest" description="Disordered" evidence="1">
    <location>
        <begin position="69"/>
        <end position="124"/>
    </location>
</feature>
<feature type="region of interest" description="Disordered" evidence="1">
    <location>
        <begin position="157"/>
        <end position="218"/>
    </location>
</feature>
<reference evidence="2" key="1">
    <citation type="submission" date="2025-08" db="UniProtKB">
        <authorList>
            <consortium name="Ensembl"/>
        </authorList>
    </citation>
    <scope>IDENTIFICATION</scope>
</reference>
<sequence>MQLLSSLVVSRICACPEPVKPLNTSGAARRCLGDKVWAPTCRRRRALPAQALAQGLLLPHALARLPSEPLRHSPMASAEEQVLDTRGRSPRPHPCSPGPTSQRPLPPLCLPEAPCSDSRSGPSSGLNSWLMATPCSLVTSETMIVDLRRSSMCTDCHSPGTQAGESSPLPLPLPVSHEQAAPAQRRRTPPNKDLTPRACSLEHVQKPCHPRSRSTTLA</sequence>